<dbReference type="Proteomes" id="UP000824219">
    <property type="component" value="Linkage Group LG27"/>
</dbReference>
<name>A0A9D3S8P3_9TELE</name>
<comment type="caution">
    <text evidence="2">The sequence shown here is derived from an EMBL/GenBank/DDBJ whole genome shotgun (WGS) entry which is preliminary data.</text>
</comment>
<accession>A0A9D3S8P3</accession>
<feature type="region of interest" description="Disordered" evidence="1">
    <location>
        <begin position="1"/>
        <end position="99"/>
    </location>
</feature>
<keyword evidence="3" id="KW-1185">Reference proteome</keyword>
<feature type="compositionally biased region" description="Acidic residues" evidence="1">
    <location>
        <begin position="51"/>
        <end position="67"/>
    </location>
</feature>
<dbReference type="OrthoDB" id="3263820at2759"/>
<organism evidence="2 3">
    <name type="scientific">Hemibagrus wyckioides</name>
    <dbReference type="NCBI Taxonomy" id="337641"/>
    <lineage>
        <taxon>Eukaryota</taxon>
        <taxon>Metazoa</taxon>
        <taxon>Chordata</taxon>
        <taxon>Craniata</taxon>
        <taxon>Vertebrata</taxon>
        <taxon>Euteleostomi</taxon>
        <taxon>Actinopterygii</taxon>
        <taxon>Neopterygii</taxon>
        <taxon>Teleostei</taxon>
        <taxon>Ostariophysi</taxon>
        <taxon>Siluriformes</taxon>
        <taxon>Bagridae</taxon>
        <taxon>Hemibagrus</taxon>
    </lineage>
</organism>
<dbReference type="AlphaFoldDB" id="A0A9D3S8P3"/>
<evidence type="ECO:0000256" key="1">
    <source>
        <dbReference type="SAM" id="MobiDB-lite"/>
    </source>
</evidence>
<dbReference type="EMBL" id="JAHKSW010000027">
    <property type="protein sequence ID" value="KAG7315426.1"/>
    <property type="molecule type" value="Genomic_DNA"/>
</dbReference>
<evidence type="ECO:0000313" key="3">
    <source>
        <dbReference type="Proteomes" id="UP000824219"/>
    </source>
</evidence>
<evidence type="ECO:0000313" key="2">
    <source>
        <dbReference type="EMBL" id="KAG7315426.1"/>
    </source>
</evidence>
<sequence length="153" mass="16052">MLSASCGSSQDVKVLKNSNTNSDNASKNNTKFSDANKESAGREENNRDNENENCDDERDVGDTDGGDVETKNNGAESEKCDAGGDGAETTSRNRCGDGNKKRAVATALDDSGYATGCDVNSAFSSNNNNNDGTWSEEIDYISLKHVGGGCAGF</sequence>
<protein>
    <submittedName>
        <fullName evidence="2">Uncharacterized protein</fullName>
    </submittedName>
</protein>
<gene>
    <name evidence="2" type="ORF">KOW79_021514</name>
</gene>
<proteinExistence type="predicted"/>
<feature type="compositionally biased region" description="Basic and acidic residues" evidence="1">
    <location>
        <begin position="34"/>
        <end position="50"/>
    </location>
</feature>
<feature type="compositionally biased region" description="Polar residues" evidence="1">
    <location>
        <begin position="1"/>
        <end position="33"/>
    </location>
</feature>
<reference evidence="2 3" key="1">
    <citation type="submission" date="2021-06" db="EMBL/GenBank/DDBJ databases">
        <title>Chromosome-level genome assembly of the red-tail catfish (Hemibagrus wyckioides).</title>
        <authorList>
            <person name="Shao F."/>
        </authorList>
    </citation>
    <scope>NUCLEOTIDE SEQUENCE [LARGE SCALE GENOMIC DNA]</scope>
    <source>
        <strain evidence="2">EC202008001</strain>
        <tissue evidence="2">Blood</tissue>
    </source>
</reference>